<evidence type="ECO:0000313" key="2">
    <source>
        <dbReference type="EMBL" id="MPN32392.1"/>
    </source>
</evidence>
<protein>
    <submittedName>
        <fullName evidence="2">Maltodextrin phosphorylase</fullName>
        <ecNumber evidence="2">2.4.1.1</ecNumber>
    </submittedName>
</protein>
<proteinExistence type="inferred from homology"/>
<dbReference type="PANTHER" id="PTHR11468:SF3">
    <property type="entry name" value="GLYCOGEN PHOSPHORYLASE, LIVER FORM"/>
    <property type="match status" value="1"/>
</dbReference>
<evidence type="ECO:0000256" key="1">
    <source>
        <dbReference type="ARBA" id="ARBA00006047"/>
    </source>
</evidence>
<dbReference type="Gene3D" id="3.40.50.2000">
    <property type="entry name" value="Glycogen Phosphorylase B"/>
    <property type="match status" value="1"/>
</dbReference>
<accession>A0A645H219</accession>
<dbReference type="Pfam" id="PF00343">
    <property type="entry name" value="Phosphorylase"/>
    <property type="match status" value="1"/>
</dbReference>
<dbReference type="GO" id="GO:0005980">
    <property type="term" value="P:glycogen catabolic process"/>
    <property type="evidence" value="ECO:0007669"/>
    <property type="project" value="TreeGrafter"/>
</dbReference>
<keyword evidence="2" id="KW-0808">Transferase</keyword>
<keyword evidence="2" id="KW-0328">Glycosyltransferase</keyword>
<dbReference type="EC" id="2.4.1.1" evidence="2"/>
<reference evidence="2" key="1">
    <citation type="submission" date="2019-08" db="EMBL/GenBank/DDBJ databases">
        <authorList>
            <person name="Kucharzyk K."/>
            <person name="Murdoch R.W."/>
            <person name="Higgins S."/>
            <person name="Loffler F."/>
        </authorList>
    </citation>
    <scope>NUCLEOTIDE SEQUENCE</scope>
</reference>
<gene>
    <name evidence="2" type="primary">malP_17</name>
    <name evidence="2" type="ORF">SDC9_179870</name>
</gene>
<dbReference type="GO" id="GO:0008184">
    <property type="term" value="F:glycogen phosphorylase activity"/>
    <property type="evidence" value="ECO:0007669"/>
    <property type="project" value="InterPro"/>
</dbReference>
<comment type="similarity">
    <text evidence="1">Belongs to the glycogen phosphorylase family.</text>
</comment>
<dbReference type="PANTHER" id="PTHR11468">
    <property type="entry name" value="GLYCOGEN PHOSPHORYLASE"/>
    <property type="match status" value="1"/>
</dbReference>
<dbReference type="GO" id="GO:0005737">
    <property type="term" value="C:cytoplasm"/>
    <property type="evidence" value="ECO:0007669"/>
    <property type="project" value="TreeGrafter"/>
</dbReference>
<dbReference type="EMBL" id="VSSQ01084380">
    <property type="protein sequence ID" value="MPN32392.1"/>
    <property type="molecule type" value="Genomic_DNA"/>
</dbReference>
<organism evidence="2">
    <name type="scientific">bioreactor metagenome</name>
    <dbReference type="NCBI Taxonomy" id="1076179"/>
    <lineage>
        <taxon>unclassified sequences</taxon>
        <taxon>metagenomes</taxon>
        <taxon>ecological metagenomes</taxon>
    </lineage>
</organism>
<dbReference type="GO" id="GO:0030170">
    <property type="term" value="F:pyridoxal phosphate binding"/>
    <property type="evidence" value="ECO:0007669"/>
    <property type="project" value="TreeGrafter"/>
</dbReference>
<comment type="caution">
    <text evidence="2">The sequence shown here is derived from an EMBL/GenBank/DDBJ whole genome shotgun (WGS) entry which is preliminary data.</text>
</comment>
<dbReference type="InterPro" id="IPR000811">
    <property type="entry name" value="Glyco_trans_35"/>
</dbReference>
<name>A0A645H219_9ZZZZ</name>
<dbReference type="AlphaFoldDB" id="A0A645H219"/>
<dbReference type="SUPFAM" id="SSF53756">
    <property type="entry name" value="UDP-Glycosyltransferase/glycogen phosphorylase"/>
    <property type="match status" value="1"/>
</dbReference>
<sequence length="157" mass="17772">MKFMMNGAVTIGTLDGANVEIAEQVGDDNIYIFGMRVEKVNTLYQEGSYSPIGIYEQNAELRRALTQMIDGTLFPDNPALLQGLYHDLLFGSWGAPADPYFVLKDFGSYSMAQRRVDLDYRDSENWLKKAVTNTAMSGLFSSDRSIADYNRMIWKLK</sequence>